<keyword evidence="5" id="KW-1185">Reference proteome</keyword>
<gene>
    <name evidence="4" type="ORF">Cni_G00449</name>
</gene>
<dbReference type="GO" id="GO:0006364">
    <property type="term" value="P:rRNA processing"/>
    <property type="evidence" value="ECO:0007669"/>
    <property type="project" value="UniProtKB-KW"/>
</dbReference>
<dbReference type="PANTHER" id="PTHR21250">
    <property type="entry name" value="PRE-RRNA-PROCESSING PROTEIN TSR2 HOMOLOG"/>
    <property type="match status" value="1"/>
</dbReference>
<reference evidence="4 5" key="1">
    <citation type="submission" date="2023-10" db="EMBL/GenBank/DDBJ databases">
        <title>Chromosome-scale genome assembly provides insights into flower coloration mechanisms of Canna indica.</title>
        <authorList>
            <person name="Li C."/>
        </authorList>
    </citation>
    <scope>NUCLEOTIDE SEQUENCE [LARGE SCALE GENOMIC DNA]</scope>
    <source>
        <tissue evidence="4">Flower</tissue>
    </source>
</reference>
<dbReference type="AlphaFoldDB" id="A0AAQ3JL43"/>
<evidence type="ECO:0000313" key="4">
    <source>
        <dbReference type="EMBL" id="WOK91758.1"/>
    </source>
</evidence>
<protein>
    <submittedName>
        <fullName evidence="4">Pre-rRNA-processing protein</fullName>
    </submittedName>
</protein>
<dbReference type="EMBL" id="CP136890">
    <property type="protein sequence ID" value="WOK91758.1"/>
    <property type="molecule type" value="Genomic_DNA"/>
</dbReference>
<feature type="region of interest" description="Disordered" evidence="3">
    <location>
        <begin position="138"/>
        <end position="191"/>
    </location>
</feature>
<dbReference type="InterPro" id="IPR019398">
    <property type="entry name" value="Pre-rRNA_process_TSR2"/>
</dbReference>
<evidence type="ECO:0000256" key="1">
    <source>
        <dbReference type="ARBA" id="ARBA00006524"/>
    </source>
</evidence>
<dbReference type="Pfam" id="PF10273">
    <property type="entry name" value="WGG"/>
    <property type="match status" value="1"/>
</dbReference>
<comment type="similarity">
    <text evidence="1">Belongs to the TSR2 family.</text>
</comment>
<organism evidence="4 5">
    <name type="scientific">Canna indica</name>
    <name type="common">Indian-shot</name>
    <dbReference type="NCBI Taxonomy" id="4628"/>
    <lineage>
        <taxon>Eukaryota</taxon>
        <taxon>Viridiplantae</taxon>
        <taxon>Streptophyta</taxon>
        <taxon>Embryophyta</taxon>
        <taxon>Tracheophyta</taxon>
        <taxon>Spermatophyta</taxon>
        <taxon>Magnoliopsida</taxon>
        <taxon>Liliopsida</taxon>
        <taxon>Zingiberales</taxon>
        <taxon>Cannaceae</taxon>
        <taxon>Canna</taxon>
    </lineage>
</organism>
<dbReference type="Proteomes" id="UP001327560">
    <property type="component" value="Chromosome 1"/>
</dbReference>
<sequence length="191" mass="21294">MDSAGGGPGSEGPHDVLSPQSLSALGEGISLVFSRWTALQMAVENGWGGRDSRLKYEELASTIVSWFSQSKDLLYIDDLENMLDDSMQDVFNTEITDGSIEEVAEQLMIMYEDCLKGNYESIQKLRLTPTISSVSRSKQVVLDESEDEEASEMMVDEPKPTEMSAQMPKVKQVPDEDGWSTVTSRKNRNRK</sequence>
<feature type="compositionally biased region" description="Acidic residues" evidence="3">
    <location>
        <begin position="143"/>
        <end position="155"/>
    </location>
</feature>
<evidence type="ECO:0000256" key="3">
    <source>
        <dbReference type="SAM" id="MobiDB-lite"/>
    </source>
</evidence>
<evidence type="ECO:0000256" key="2">
    <source>
        <dbReference type="ARBA" id="ARBA00022552"/>
    </source>
</evidence>
<proteinExistence type="inferred from homology"/>
<name>A0AAQ3JL43_9LILI</name>
<keyword evidence="2" id="KW-0698">rRNA processing</keyword>
<accession>A0AAQ3JL43</accession>
<evidence type="ECO:0000313" key="5">
    <source>
        <dbReference type="Proteomes" id="UP001327560"/>
    </source>
</evidence>